<dbReference type="STRING" id="34002.SAMN04489859_11007"/>
<organism evidence="5 6">
    <name type="scientific">Paracoccus alcaliphilus</name>
    <dbReference type="NCBI Taxonomy" id="34002"/>
    <lineage>
        <taxon>Bacteria</taxon>
        <taxon>Pseudomonadati</taxon>
        <taxon>Pseudomonadota</taxon>
        <taxon>Alphaproteobacteria</taxon>
        <taxon>Rhodobacterales</taxon>
        <taxon>Paracoccaceae</taxon>
        <taxon>Paracoccus</taxon>
    </lineage>
</organism>
<feature type="signal peptide" evidence="3">
    <location>
        <begin position="1"/>
        <end position="26"/>
    </location>
</feature>
<feature type="domain" description="TonB-dependent receptor plug" evidence="4">
    <location>
        <begin position="49"/>
        <end position="141"/>
    </location>
</feature>
<gene>
    <name evidence="5" type="ORF">SAMN04489859_11007</name>
</gene>
<dbReference type="InterPro" id="IPR012910">
    <property type="entry name" value="Plug_dom"/>
</dbReference>
<dbReference type="GO" id="GO:0015344">
    <property type="term" value="F:siderophore uptake transmembrane transporter activity"/>
    <property type="evidence" value="ECO:0007669"/>
    <property type="project" value="TreeGrafter"/>
</dbReference>
<keyword evidence="6" id="KW-1185">Reference proteome</keyword>
<dbReference type="InterPro" id="IPR037066">
    <property type="entry name" value="Plug_dom_sf"/>
</dbReference>
<keyword evidence="2" id="KW-0813">Transport</keyword>
<feature type="non-terminal residue" evidence="5">
    <location>
        <position position="141"/>
    </location>
</feature>
<feature type="chain" id="PRO_5011605506" evidence="3">
    <location>
        <begin position="27"/>
        <end position="141"/>
    </location>
</feature>
<dbReference type="GO" id="GO:0009279">
    <property type="term" value="C:cell outer membrane"/>
    <property type="evidence" value="ECO:0007669"/>
    <property type="project" value="UniProtKB-SubCell"/>
</dbReference>
<keyword evidence="1 3" id="KW-0732">Signal</keyword>
<comment type="subcellular location">
    <subcellularLocation>
        <location evidence="2">Cell outer membrane</location>
        <topology evidence="2">Multi-pass membrane protein</topology>
    </subcellularLocation>
</comment>
<dbReference type="InterPro" id="IPR039426">
    <property type="entry name" value="TonB-dep_rcpt-like"/>
</dbReference>
<dbReference type="Gene3D" id="2.170.130.10">
    <property type="entry name" value="TonB-dependent receptor, plug domain"/>
    <property type="match status" value="1"/>
</dbReference>
<keyword evidence="2" id="KW-0472">Membrane</keyword>
<dbReference type="PANTHER" id="PTHR30069">
    <property type="entry name" value="TONB-DEPENDENT OUTER MEMBRANE RECEPTOR"/>
    <property type="match status" value="1"/>
</dbReference>
<dbReference type="AlphaFoldDB" id="A0A1H8PJB1"/>
<dbReference type="PANTHER" id="PTHR30069:SF53">
    <property type="entry name" value="COLICIN I RECEPTOR-RELATED"/>
    <property type="match status" value="1"/>
</dbReference>
<dbReference type="PROSITE" id="PS52016">
    <property type="entry name" value="TONB_DEPENDENT_REC_3"/>
    <property type="match status" value="1"/>
</dbReference>
<evidence type="ECO:0000313" key="6">
    <source>
        <dbReference type="Proteomes" id="UP000199054"/>
    </source>
</evidence>
<dbReference type="EMBL" id="FODE01000100">
    <property type="protein sequence ID" value="SEO42062.1"/>
    <property type="molecule type" value="Genomic_DNA"/>
</dbReference>
<comment type="similarity">
    <text evidence="2">Belongs to the TonB-dependent receptor family.</text>
</comment>
<keyword evidence="2" id="KW-0998">Cell outer membrane</keyword>
<keyword evidence="2" id="KW-0812">Transmembrane</keyword>
<protein>
    <submittedName>
        <fullName evidence="5">TonB-dependent Receptor Plug Domain</fullName>
    </submittedName>
</protein>
<evidence type="ECO:0000256" key="3">
    <source>
        <dbReference type="SAM" id="SignalP"/>
    </source>
</evidence>
<reference evidence="5 6" key="1">
    <citation type="submission" date="2016-10" db="EMBL/GenBank/DDBJ databases">
        <authorList>
            <person name="de Groot N.N."/>
        </authorList>
    </citation>
    <scope>NUCLEOTIDE SEQUENCE [LARGE SCALE GENOMIC DNA]</scope>
    <source>
        <strain evidence="5 6">DSM 8512</strain>
    </source>
</reference>
<keyword evidence="2" id="KW-1134">Transmembrane beta strand</keyword>
<accession>A0A1H8PJB1</accession>
<evidence type="ECO:0000313" key="5">
    <source>
        <dbReference type="EMBL" id="SEO42062.1"/>
    </source>
</evidence>
<evidence type="ECO:0000256" key="2">
    <source>
        <dbReference type="PROSITE-ProRule" id="PRU01360"/>
    </source>
</evidence>
<dbReference type="Proteomes" id="UP000199054">
    <property type="component" value="Unassembled WGS sequence"/>
</dbReference>
<evidence type="ECO:0000256" key="1">
    <source>
        <dbReference type="ARBA" id="ARBA00022729"/>
    </source>
</evidence>
<dbReference type="RefSeq" id="WP_170852005.1">
    <property type="nucleotide sequence ID" value="NZ_FODE01000100.1"/>
</dbReference>
<dbReference type="SUPFAM" id="SSF56935">
    <property type="entry name" value="Porins"/>
    <property type="match status" value="1"/>
</dbReference>
<proteinExistence type="inferred from homology"/>
<name>A0A1H8PJB1_9RHOB</name>
<sequence>MIRRFISHKSPIIGLLLIGGAGVALAQDAQTPFLLEPIVITATQGERSQRDAPASITVIDGQELRQRPMNDLSDALAAVPGVALDGIGLGNRGIRIRGMDTDHTLVLVDGARISTSASAVAHSDYEHGWIPAAAIDRVEVV</sequence>
<evidence type="ECO:0000259" key="4">
    <source>
        <dbReference type="Pfam" id="PF07715"/>
    </source>
</evidence>
<dbReference type="Pfam" id="PF07715">
    <property type="entry name" value="Plug"/>
    <property type="match status" value="1"/>
</dbReference>
<dbReference type="GO" id="GO:0044718">
    <property type="term" value="P:siderophore transmembrane transport"/>
    <property type="evidence" value="ECO:0007669"/>
    <property type="project" value="TreeGrafter"/>
</dbReference>
<keyword evidence="5" id="KW-0675">Receptor</keyword>